<evidence type="ECO:0000313" key="3">
    <source>
        <dbReference type="EMBL" id="SBS88683.1"/>
    </source>
</evidence>
<evidence type="ECO:0000313" key="5">
    <source>
        <dbReference type="Proteomes" id="UP000078597"/>
    </source>
</evidence>
<keyword evidence="6" id="KW-1185">Reference proteome</keyword>
<reference evidence="5" key="2">
    <citation type="submission" date="2016-05" db="EMBL/GenBank/DDBJ databases">
        <authorList>
            <person name="Naeem Raeece"/>
        </authorList>
    </citation>
    <scope>NUCLEOTIDE SEQUENCE [LARGE SCALE GENOMIC DNA]</scope>
</reference>
<dbReference type="EMBL" id="FLQW01001258">
    <property type="protein sequence ID" value="SBS88683.1"/>
    <property type="molecule type" value="Genomic_DNA"/>
</dbReference>
<proteinExistence type="predicted"/>
<dbReference type="VEuPathDB" id="PlasmoDB:PmUG01_12064000"/>
<sequence>MKRTKTKLASTLLENEEKTCDHKTFLKLYDTDSDINIDEKYNSLFKFFKNIKINNEEKKKSLSKICCTKNYLFISTSDIFSQVRIFNYNNLINSRKSEKEYDERITSMYESEEHKEDLEKKGKANTKEQGDQNGENYDDETLISLCDIYTKGNYFKEINDSDNDMLSINNVNKLFNNVFCEEKKNFLLNSNYKSKIKKAEEDNYKMNYINVKEIIIDDVNGDYDNPTNRFIKRDKNNQQNILSTYRNVNKETINFSSFHELDTDYDAYFKEEYLYYDNFIGISKKKKNEKDPLKITRDMLEEEKNKREKEEEMKKKKILEEENLRYEELQKNGYYMNSDLLEINVDVVKRKTTQVNNLIEYIGVFTNISSPIILMKMNNSENILSLLTYSGSVYSYDISETSLKELKEKRVKKIEFFSNIENYFHEMEKNNTLNEFLDDHDEEATVQPISICNSYFTYSVKCFDFLSDDKTLICVGLNKDYFLSFISTYTGKKIIYNKKIKIKKPSKSNMNNVNNMDKANVQLSLIYNFNYIHVDKERKMFNGEMGNFIYLGSSCGYIVFIFISEKLVEFVNNIMNNDQIRDGSVFIYDPDIDYSLAKNFSEYIIGNVEDMYKINKDNLYASCDITRRSSMCNTSLFGSSSGNIFKNVEDKFFSYAYYITKNVKINSITSLKANKNQIIHLIVALNDGRLLNLLFEIYPGYCSTTSVTNSSCYSVLNQNHAEKYPDHNKHKNNNNVVYPSGDNYGHKFIKKSDKIIYDFTGLHKSTSITKTNFCEDKFQNSFIFINSNVKKVCEMSDRNFYTTYVLDICDKKIHILYQHLAYIIDSCISSYFYFCLDDNNTIAVFSSSYDEENCFTNYPFE</sequence>
<feature type="compositionally biased region" description="Basic and acidic residues" evidence="2">
    <location>
        <begin position="108"/>
        <end position="130"/>
    </location>
</feature>
<dbReference type="Proteomes" id="UP000219813">
    <property type="component" value="Chromosome 12"/>
</dbReference>
<dbReference type="OrthoDB" id="370586at2759"/>
<dbReference type="AlphaFoldDB" id="A0A1A8W7A4"/>
<evidence type="ECO:0000256" key="2">
    <source>
        <dbReference type="SAM" id="MobiDB-lite"/>
    </source>
</evidence>
<evidence type="ECO:0000256" key="1">
    <source>
        <dbReference type="SAM" id="Coils"/>
    </source>
</evidence>
<feature type="region of interest" description="Disordered" evidence="2">
    <location>
        <begin position="108"/>
        <end position="136"/>
    </location>
</feature>
<evidence type="ECO:0000313" key="4">
    <source>
        <dbReference type="EMBL" id="SCO94043.1"/>
    </source>
</evidence>
<dbReference type="KEGG" id="pmal:PMUG01_12064000"/>
<dbReference type="EMBL" id="LT594633">
    <property type="protein sequence ID" value="SCO94043.1"/>
    <property type="molecule type" value="Genomic_DNA"/>
</dbReference>
<name>A0A1A8W7A4_PLAMA</name>
<protein>
    <submittedName>
        <fullName evidence="3">Uncharacterized protein</fullName>
    </submittedName>
</protein>
<keyword evidence="1" id="KW-0175">Coiled coil</keyword>
<accession>A0A1A8W7A4</accession>
<reference evidence="4 6" key="3">
    <citation type="submission" date="2016-06" db="EMBL/GenBank/DDBJ databases">
        <authorList>
            <consortium name="Pathogen Informatics"/>
        </authorList>
    </citation>
    <scope>NUCLEOTIDE SEQUENCE [LARGE SCALE GENOMIC DNA]</scope>
</reference>
<dbReference type="GeneID" id="39870629"/>
<organism evidence="3 5">
    <name type="scientific">Plasmodium malariae</name>
    <dbReference type="NCBI Taxonomy" id="5858"/>
    <lineage>
        <taxon>Eukaryota</taxon>
        <taxon>Sar</taxon>
        <taxon>Alveolata</taxon>
        <taxon>Apicomplexa</taxon>
        <taxon>Aconoidasida</taxon>
        <taxon>Haemosporida</taxon>
        <taxon>Plasmodiidae</taxon>
        <taxon>Plasmodium</taxon>
        <taxon>Plasmodium (Plasmodium)</taxon>
    </lineage>
</organism>
<dbReference type="OMA" id="YYDNFAG"/>
<feature type="coiled-coil region" evidence="1">
    <location>
        <begin position="293"/>
        <end position="332"/>
    </location>
</feature>
<evidence type="ECO:0000313" key="6">
    <source>
        <dbReference type="Proteomes" id="UP000219813"/>
    </source>
</evidence>
<reference evidence="3" key="1">
    <citation type="submission" date="2016-05" db="EMBL/GenBank/DDBJ databases">
        <authorList>
            <person name="Lavstsen T."/>
            <person name="Jespersen J.S."/>
        </authorList>
    </citation>
    <scope>NUCLEOTIDE SEQUENCE [LARGE SCALE GENOMIC DNA]</scope>
</reference>
<dbReference type="Proteomes" id="UP000078597">
    <property type="component" value="Unassembled WGS sequence"/>
</dbReference>
<gene>
    <name evidence="4" type="primary">PmUG01_12064000</name>
    <name evidence="3" type="ORF">PMALA_023440</name>
    <name evidence="4" type="ORF">PMUG01_12064000</name>
</gene>
<dbReference type="RefSeq" id="XP_028863319.1">
    <property type="nucleotide sequence ID" value="XM_029006873.1"/>
</dbReference>